<proteinExistence type="predicted"/>
<protein>
    <submittedName>
        <fullName evidence="1">Uncharacterized protein</fullName>
    </submittedName>
</protein>
<evidence type="ECO:0000313" key="1">
    <source>
        <dbReference type="EMBL" id="GAA4680394.1"/>
    </source>
</evidence>
<reference evidence="2" key="1">
    <citation type="journal article" date="2019" name="Int. J. Syst. Evol. Microbiol.">
        <title>The Global Catalogue of Microorganisms (GCM) 10K type strain sequencing project: providing services to taxonomists for standard genome sequencing and annotation.</title>
        <authorList>
            <consortium name="The Broad Institute Genomics Platform"/>
            <consortium name="The Broad Institute Genome Sequencing Center for Infectious Disease"/>
            <person name="Wu L."/>
            <person name="Ma J."/>
        </authorList>
    </citation>
    <scope>NUCLEOTIDE SEQUENCE [LARGE SCALE GENOMIC DNA]</scope>
    <source>
        <strain evidence="2">JCM 18127</strain>
    </source>
</reference>
<dbReference type="Proteomes" id="UP001500621">
    <property type="component" value="Unassembled WGS sequence"/>
</dbReference>
<evidence type="ECO:0000313" key="2">
    <source>
        <dbReference type="Proteomes" id="UP001500621"/>
    </source>
</evidence>
<comment type="caution">
    <text evidence="1">The sequence shown here is derived from an EMBL/GenBank/DDBJ whole genome shotgun (WGS) entry which is preliminary data.</text>
</comment>
<keyword evidence="2" id="KW-1185">Reference proteome</keyword>
<organism evidence="1 2">
    <name type="scientific">Nocardioides nanhaiensis</name>
    <dbReference type="NCBI Taxonomy" id="1476871"/>
    <lineage>
        <taxon>Bacteria</taxon>
        <taxon>Bacillati</taxon>
        <taxon>Actinomycetota</taxon>
        <taxon>Actinomycetes</taxon>
        <taxon>Propionibacteriales</taxon>
        <taxon>Nocardioidaceae</taxon>
        <taxon>Nocardioides</taxon>
    </lineage>
</organism>
<name>A0ABP8W3J2_9ACTN</name>
<dbReference type="EMBL" id="BAABIM010000002">
    <property type="protein sequence ID" value="GAA4680394.1"/>
    <property type="molecule type" value="Genomic_DNA"/>
</dbReference>
<accession>A0ABP8W3J2</accession>
<gene>
    <name evidence="1" type="ORF">GCM10023226_16970</name>
</gene>
<sequence>MGCADVSLAFRDREMNPDELLALRLMLSTFRDGSGQHLASINANMPDYRDFERSLAAALDGSAPENKGVFDVIVPDDPLPIGISCKMVSAPPAKHLSSFMELSNSAAAFRAHLLKLQIHWSTEPTLAGPALIELVESWHRASADEVDVAGSKYAVLTHDRRWQKWRLACFALNLRFANPRGEVEWLAEGASLNGYCMDGDRRHRLWQVYPNSGGQMKYYPLLRWAEWITPEFELEVPPIMSLRARAAEYFPDLWPSAVPTDAPLA</sequence>